<name>A0A7S7NM52_PALFE</name>
<gene>
    <name evidence="2" type="ORF">IRI77_22915</name>
</gene>
<dbReference type="GO" id="GO:0032259">
    <property type="term" value="P:methylation"/>
    <property type="evidence" value="ECO:0007669"/>
    <property type="project" value="UniProtKB-KW"/>
</dbReference>
<proteinExistence type="predicted"/>
<dbReference type="Gene3D" id="3.40.50.150">
    <property type="entry name" value="Vaccinia Virus protein VP39"/>
    <property type="match status" value="1"/>
</dbReference>
<evidence type="ECO:0000259" key="1">
    <source>
        <dbReference type="Pfam" id="PF08241"/>
    </source>
</evidence>
<dbReference type="Pfam" id="PF08241">
    <property type="entry name" value="Methyltransf_11"/>
    <property type="match status" value="1"/>
</dbReference>
<organism evidence="2 3">
    <name type="scientific">Paludibaculum fermentans</name>
    <dbReference type="NCBI Taxonomy" id="1473598"/>
    <lineage>
        <taxon>Bacteria</taxon>
        <taxon>Pseudomonadati</taxon>
        <taxon>Acidobacteriota</taxon>
        <taxon>Terriglobia</taxon>
        <taxon>Bryobacterales</taxon>
        <taxon>Bryobacteraceae</taxon>
        <taxon>Paludibaculum</taxon>
    </lineage>
</organism>
<reference evidence="2 3" key="1">
    <citation type="submission" date="2020-10" db="EMBL/GenBank/DDBJ databases">
        <title>Complete genome sequence of Paludibaculum fermentans P105T, a facultatively anaerobic acidobacterium capable of dissimilatory Fe(III) reduction.</title>
        <authorList>
            <person name="Dedysh S.N."/>
            <person name="Beletsky A.V."/>
            <person name="Kulichevskaya I.S."/>
            <person name="Mardanov A.V."/>
            <person name="Ravin N.V."/>
        </authorList>
    </citation>
    <scope>NUCLEOTIDE SEQUENCE [LARGE SCALE GENOMIC DNA]</scope>
    <source>
        <strain evidence="2 3">P105</strain>
    </source>
</reference>
<dbReference type="AlphaFoldDB" id="A0A7S7NM52"/>
<dbReference type="RefSeq" id="WP_194447334.1">
    <property type="nucleotide sequence ID" value="NZ_CP063849.1"/>
</dbReference>
<dbReference type="InterPro" id="IPR013216">
    <property type="entry name" value="Methyltransf_11"/>
</dbReference>
<dbReference type="KEGG" id="pfer:IRI77_22915"/>
<sequence length="470" mass="52488">MSDPAQSISVKRAQVDFHNFASLGEPERALAAYADENFRRGSVLKANRDFIPSLTPFLEVGANAGHTSYLLANEFQADGFALDISADALRYGQFLKTAWNLDRSPILTAGDATHLPFRDNSLAFVMSFQTLSQFLDIESVIREVHRVLAPGGVYYFAEEPVRRKLTLRVYRAPYPERMKPFEKRLYDSGLLDFMAMDVIGADQEESFGIRQNHRFGLSEWSGLLHKYFEECRFVTFPRQRGWANQMVQWVLRRMPGNADARIADSLGATLAAFCRKPGRLPAQLPLTEALACPDCGADLPFQTTDQMACPRCSYQAGNESNVYNLLSTSLKAELYPGNRADTLDFSKPGHEDGLVEGFYELEGDFGSKYRWIGARAVVRLVRMRPGAPLLRVQGFAPSVAKVELRANGESVGQWKLDRPGLFILEAPLAEAPEYQVEILGSPTIDEPNQPPGEGRVLTVNLSLIKLLPRE</sequence>
<evidence type="ECO:0000313" key="3">
    <source>
        <dbReference type="Proteomes" id="UP000593892"/>
    </source>
</evidence>
<dbReference type="EMBL" id="CP063849">
    <property type="protein sequence ID" value="QOY85664.1"/>
    <property type="molecule type" value="Genomic_DNA"/>
</dbReference>
<dbReference type="SUPFAM" id="SSF53335">
    <property type="entry name" value="S-adenosyl-L-methionine-dependent methyltransferases"/>
    <property type="match status" value="1"/>
</dbReference>
<evidence type="ECO:0000313" key="2">
    <source>
        <dbReference type="EMBL" id="QOY85664.1"/>
    </source>
</evidence>
<feature type="domain" description="Methyltransferase type 11" evidence="1">
    <location>
        <begin position="58"/>
        <end position="156"/>
    </location>
</feature>
<dbReference type="GO" id="GO:0008757">
    <property type="term" value="F:S-adenosylmethionine-dependent methyltransferase activity"/>
    <property type="evidence" value="ECO:0007669"/>
    <property type="project" value="InterPro"/>
</dbReference>
<dbReference type="CDD" id="cd02440">
    <property type="entry name" value="AdoMet_MTases"/>
    <property type="match status" value="1"/>
</dbReference>
<dbReference type="Proteomes" id="UP000593892">
    <property type="component" value="Chromosome"/>
</dbReference>
<keyword evidence="3" id="KW-1185">Reference proteome</keyword>
<accession>A0A7S7NM52</accession>
<protein>
    <submittedName>
        <fullName evidence="2">Class I SAM-dependent methyltransferase</fullName>
    </submittedName>
</protein>
<keyword evidence="2" id="KW-0489">Methyltransferase</keyword>
<keyword evidence="2" id="KW-0808">Transferase</keyword>
<dbReference type="InterPro" id="IPR029063">
    <property type="entry name" value="SAM-dependent_MTases_sf"/>
</dbReference>